<organism evidence="1 2">
    <name type="scientific">Croceicoccus esteveae</name>
    <dbReference type="NCBI Taxonomy" id="3075597"/>
    <lineage>
        <taxon>Bacteria</taxon>
        <taxon>Pseudomonadati</taxon>
        <taxon>Pseudomonadota</taxon>
        <taxon>Alphaproteobacteria</taxon>
        <taxon>Sphingomonadales</taxon>
        <taxon>Erythrobacteraceae</taxon>
        <taxon>Croceicoccus</taxon>
    </lineage>
</organism>
<keyword evidence="2" id="KW-1185">Reference proteome</keyword>
<evidence type="ECO:0000313" key="2">
    <source>
        <dbReference type="Proteomes" id="UP001259803"/>
    </source>
</evidence>
<name>A0ABU2ZIK1_9SPHN</name>
<protein>
    <submittedName>
        <fullName evidence="1">Uncharacterized protein</fullName>
    </submittedName>
</protein>
<dbReference type="RefSeq" id="WP_311340435.1">
    <property type="nucleotide sequence ID" value="NZ_JAVRHS010000004.1"/>
</dbReference>
<accession>A0ABU2ZIK1</accession>
<reference evidence="1 2" key="1">
    <citation type="submission" date="2023-09" db="EMBL/GenBank/DDBJ databases">
        <authorList>
            <person name="Rey-Velasco X."/>
        </authorList>
    </citation>
    <scope>NUCLEOTIDE SEQUENCE [LARGE SCALE GENOMIC DNA]</scope>
    <source>
        <strain evidence="1 2">F390</strain>
    </source>
</reference>
<sequence length="128" mass="14045">MALLAVSLLGTGAGPGIIAAITDFGFGYRKALLGCPARPDWPGIIRMASEVKVNARRKQIWRGKPDKARQKDIDTRWTPKIWRKLRICLDGPPLSQIAIPVCGPRCSGWKAVTSSADSDGRQLREVIH</sequence>
<proteinExistence type="predicted"/>
<dbReference type="EMBL" id="JAVRHS010000004">
    <property type="protein sequence ID" value="MDT0575853.1"/>
    <property type="molecule type" value="Genomic_DNA"/>
</dbReference>
<comment type="caution">
    <text evidence="1">The sequence shown here is derived from an EMBL/GenBank/DDBJ whole genome shotgun (WGS) entry which is preliminary data.</text>
</comment>
<evidence type="ECO:0000313" key="1">
    <source>
        <dbReference type="EMBL" id="MDT0575853.1"/>
    </source>
</evidence>
<dbReference type="Proteomes" id="UP001259803">
    <property type="component" value="Unassembled WGS sequence"/>
</dbReference>
<gene>
    <name evidence="1" type="ORF">RM533_06610</name>
</gene>